<dbReference type="RefSeq" id="WP_174958005.1">
    <property type="nucleotide sequence ID" value="NZ_CABVQG010000013.1"/>
</dbReference>
<comment type="caution">
    <text evidence="1">The sequence shown here is derived from an EMBL/GenBank/DDBJ whole genome shotgun (WGS) entry which is preliminary data.</text>
</comment>
<gene>
    <name evidence="1" type="ORF">BLA17378_03746</name>
</gene>
<name>A0ABY6XY17_9BURK</name>
<reference evidence="1 2" key="1">
    <citation type="submission" date="2019-09" db="EMBL/GenBank/DDBJ databases">
        <authorList>
            <person name="Depoorter E."/>
        </authorList>
    </citation>
    <scope>NUCLEOTIDE SEQUENCE [LARGE SCALE GENOMIC DNA]</scope>
    <source>
        <strain evidence="1 2">R-17378</strain>
    </source>
</reference>
<evidence type="ECO:0000313" key="1">
    <source>
        <dbReference type="EMBL" id="VWC78507.1"/>
    </source>
</evidence>
<evidence type="ECO:0000313" key="2">
    <source>
        <dbReference type="Proteomes" id="UP000494120"/>
    </source>
</evidence>
<sequence>MFVVFYRIKSNSGFLYGEGAEPQGYGGTHVLAEAARFKTAKQAREMGAAYLRMCRADPESSSATVLKEA</sequence>
<dbReference type="Proteomes" id="UP000494120">
    <property type="component" value="Unassembled WGS sequence"/>
</dbReference>
<keyword evidence="2" id="KW-1185">Reference proteome</keyword>
<proteinExistence type="predicted"/>
<dbReference type="EMBL" id="CABVQG010000013">
    <property type="protein sequence ID" value="VWC78507.1"/>
    <property type="molecule type" value="Genomic_DNA"/>
</dbReference>
<organism evidence="1 2">
    <name type="scientific">Burkholderia aenigmatica</name>
    <dbReference type="NCBI Taxonomy" id="2015348"/>
    <lineage>
        <taxon>Bacteria</taxon>
        <taxon>Pseudomonadati</taxon>
        <taxon>Pseudomonadota</taxon>
        <taxon>Betaproteobacteria</taxon>
        <taxon>Burkholderiales</taxon>
        <taxon>Burkholderiaceae</taxon>
        <taxon>Burkholderia</taxon>
        <taxon>Burkholderia cepacia complex</taxon>
    </lineage>
</organism>
<accession>A0ABY6XY17</accession>
<protein>
    <submittedName>
        <fullName evidence="1">Uncharacterized protein</fullName>
    </submittedName>
</protein>